<dbReference type="Gene3D" id="3.30.70.1730">
    <property type="match status" value="1"/>
</dbReference>
<evidence type="ECO:0000256" key="2">
    <source>
        <dbReference type="ARBA" id="ARBA00022980"/>
    </source>
</evidence>
<keyword evidence="5" id="KW-0699">rRNA-binding</keyword>
<dbReference type="InterPro" id="IPR043141">
    <property type="entry name" value="Ribosomal_uL10-like_sf"/>
</dbReference>
<comment type="similarity">
    <text evidence="1 5">Belongs to the universal ribosomal protein uL10 family.</text>
</comment>
<dbReference type="SUPFAM" id="SSF160369">
    <property type="entry name" value="Ribosomal protein L10-like"/>
    <property type="match status" value="1"/>
</dbReference>
<dbReference type="InterPro" id="IPR047865">
    <property type="entry name" value="Ribosomal_uL10_bac_type"/>
</dbReference>
<dbReference type="PANTHER" id="PTHR11560">
    <property type="entry name" value="39S RIBOSOMAL PROTEIN L10, MITOCHONDRIAL"/>
    <property type="match status" value="1"/>
</dbReference>
<comment type="caution">
    <text evidence="6">The sequence shown here is derived from an EMBL/GenBank/DDBJ whole genome shotgun (WGS) entry which is preliminary data.</text>
</comment>
<accession>A0A926I6A0</accession>
<dbReference type="GO" id="GO:0015934">
    <property type="term" value="C:large ribosomal subunit"/>
    <property type="evidence" value="ECO:0007669"/>
    <property type="project" value="InterPro"/>
</dbReference>
<dbReference type="NCBIfam" id="NF000955">
    <property type="entry name" value="PRK00099.1-1"/>
    <property type="match status" value="1"/>
</dbReference>
<evidence type="ECO:0000256" key="5">
    <source>
        <dbReference type="HAMAP-Rule" id="MF_00362"/>
    </source>
</evidence>
<dbReference type="GO" id="GO:0003735">
    <property type="term" value="F:structural constituent of ribosome"/>
    <property type="evidence" value="ECO:0007669"/>
    <property type="project" value="InterPro"/>
</dbReference>
<proteinExistence type="inferred from homology"/>
<dbReference type="InterPro" id="IPR022973">
    <property type="entry name" value="Ribosomal_uL10_bac"/>
</dbReference>
<name>A0A926I6A0_9FIRM</name>
<sequence length="167" mass="18129">MPSEKVLLEKQQAVADLKAKFESAVAGVLVDYKGINVADDTKLRKELREAGVEYSVYKNSVIRFAVADSKFADFTKHLDGTTAVALTEGDMTAPARIIAKYAKDNKEGFNIKAGFVEEDLLDAAGVDHLASIPSKEVLISQVLCGLNGTIRNLAVVLDQIREQKEAC</sequence>
<dbReference type="AlphaFoldDB" id="A0A926I6A0"/>
<gene>
    <name evidence="5" type="primary">rplJ</name>
    <name evidence="6" type="ORF">H8710_00975</name>
</gene>
<evidence type="ECO:0000256" key="3">
    <source>
        <dbReference type="ARBA" id="ARBA00023274"/>
    </source>
</evidence>
<comment type="function">
    <text evidence="5">Forms part of the ribosomal stalk, playing a central role in the interaction of the ribosome with GTP-bound translation factors.</text>
</comment>
<keyword evidence="5" id="KW-0694">RNA-binding</keyword>
<evidence type="ECO:0000256" key="4">
    <source>
        <dbReference type="ARBA" id="ARBA00035202"/>
    </source>
</evidence>
<protein>
    <recommendedName>
        <fullName evidence="4 5">Large ribosomal subunit protein uL10</fullName>
    </recommendedName>
</protein>
<dbReference type="CDD" id="cd05797">
    <property type="entry name" value="Ribosomal_L10"/>
    <property type="match status" value="1"/>
</dbReference>
<dbReference type="RefSeq" id="WP_249293521.1">
    <property type="nucleotide sequence ID" value="NZ_JACRSV010000001.1"/>
</dbReference>
<keyword evidence="2 5" id="KW-0689">Ribosomal protein</keyword>
<reference evidence="6" key="1">
    <citation type="submission" date="2020-08" db="EMBL/GenBank/DDBJ databases">
        <title>Genome public.</title>
        <authorList>
            <person name="Liu C."/>
            <person name="Sun Q."/>
        </authorList>
    </citation>
    <scope>NUCLEOTIDE SEQUENCE</scope>
    <source>
        <strain evidence="6">NSJ-33</strain>
    </source>
</reference>
<keyword evidence="7" id="KW-1185">Reference proteome</keyword>
<dbReference type="PROSITE" id="PS01109">
    <property type="entry name" value="RIBOSOMAL_L10"/>
    <property type="match status" value="1"/>
</dbReference>
<keyword evidence="3 5" id="KW-0687">Ribonucleoprotein</keyword>
<comment type="subunit">
    <text evidence="5">Part of the ribosomal stalk of the 50S ribosomal subunit. The N-terminus interacts with L11 and the large rRNA to form the base of the stalk. The C-terminus forms an elongated spine to which L12 dimers bind in a sequential fashion forming a multimeric L10(L12)X complex.</text>
</comment>
<dbReference type="GO" id="GO:0070180">
    <property type="term" value="F:large ribosomal subunit rRNA binding"/>
    <property type="evidence" value="ECO:0007669"/>
    <property type="project" value="UniProtKB-UniRule"/>
</dbReference>
<dbReference type="HAMAP" id="MF_00362">
    <property type="entry name" value="Ribosomal_uL10"/>
    <property type="match status" value="1"/>
</dbReference>
<evidence type="ECO:0000313" key="6">
    <source>
        <dbReference type="EMBL" id="MBC8558631.1"/>
    </source>
</evidence>
<dbReference type="EMBL" id="JACRSV010000001">
    <property type="protein sequence ID" value="MBC8558631.1"/>
    <property type="molecule type" value="Genomic_DNA"/>
</dbReference>
<dbReference type="GO" id="GO:0006412">
    <property type="term" value="P:translation"/>
    <property type="evidence" value="ECO:0007669"/>
    <property type="project" value="UniProtKB-UniRule"/>
</dbReference>
<evidence type="ECO:0000313" key="7">
    <source>
        <dbReference type="Proteomes" id="UP000610760"/>
    </source>
</evidence>
<dbReference type="InterPro" id="IPR001790">
    <property type="entry name" value="Ribosomal_uL10"/>
</dbReference>
<evidence type="ECO:0000256" key="1">
    <source>
        <dbReference type="ARBA" id="ARBA00008889"/>
    </source>
</evidence>
<dbReference type="Pfam" id="PF00466">
    <property type="entry name" value="Ribosomal_L10"/>
    <property type="match status" value="1"/>
</dbReference>
<dbReference type="Proteomes" id="UP000610760">
    <property type="component" value="Unassembled WGS sequence"/>
</dbReference>
<dbReference type="InterPro" id="IPR002363">
    <property type="entry name" value="Ribosomal_uL10_CS_bac"/>
</dbReference>
<organism evidence="6 7">
    <name type="scientific">Fumia xinanensis</name>
    <dbReference type="NCBI Taxonomy" id="2763659"/>
    <lineage>
        <taxon>Bacteria</taxon>
        <taxon>Bacillati</taxon>
        <taxon>Bacillota</taxon>
        <taxon>Clostridia</taxon>
        <taxon>Eubacteriales</taxon>
        <taxon>Oscillospiraceae</taxon>
        <taxon>Fumia</taxon>
    </lineage>
</organism>